<keyword evidence="5" id="KW-0642">Proline metabolism</keyword>
<comment type="similarity">
    <text evidence="5">In the C-terminal section; belongs to the aldehyde dehydrogenase family.</text>
</comment>
<evidence type="ECO:0000259" key="7">
    <source>
        <dbReference type="Pfam" id="PF00171"/>
    </source>
</evidence>
<dbReference type="Gene3D" id="3.40.605.10">
    <property type="entry name" value="Aldehyde Dehydrogenase, Chain A, domain 1"/>
    <property type="match status" value="1"/>
</dbReference>
<keyword evidence="5" id="KW-0805">Transcription regulation</keyword>
<comment type="similarity">
    <text evidence="5">In the N-terminal section; belongs to the proline dehydrogenase family.</text>
</comment>
<keyword evidence="2 5" id="KW-0560">Oxidoreductase</keyword>
<comment type="pathway">
    <text evidence="1 5">Amino-acid degradation; L-proline degradation into L-glutamate; L-glutamate from L-proline: step 2/2.</text>
</comment>
<comment type="cofactor">
    <cofactor evidence="5">
        <name>FAD</name>
        <dbReference type="ChEBI" id="CHEBI:57692"/>
    </cofactor>
</comment>
<dbReference type="InterPro" id="IPR029041">
    <property type="entry name" value="FAD-linked_oxidoreductase-like"/>
</dbReference>
<dbReference type="GO" id="GO:0003842">
    <property type="term" value="F:L-glutamate gamma-semialdehyde dehydrogenase activity"/>
    <property type="evidence" value="ECO:0007669"/>
    <property type="project" value="UniProtKB-UniRule"/>
</dbReference>
<dbReference type="InterPro" id="IPR025703">
    <property type="entry name" value="Bifunct_PutA"/>
</dbReference>
<keyword evidence="5" id="KW-0804">Transcription</keyword>
<evidence type="ECO:0000256" key="5">
    <source>
        <dbReference type="PIRNR" id="PIRNR000197"/>
    </source>
</evidence>
<proteinExistence type="inferred from homology"/>
<feature type="active site" evidence="6">
    <location>
        <position position="834"/>
    </location>
</feature>
<comment type="function">
    <text evidence="5">Oxidizes proline to glutamate for use as a carbon and nitrogen source.</text>
</comment>
<dbReference type="CDD" id="cd07125">
    <property type="entry name" value="ALDH_PutA-P5CDH"/>
    <property type="match status" value="1"/>
</dbReference>
<gene>
    <name evidence="10" type="ORF">CLV41_101864</name>
</gene>
<protein>
    <recommendedName>
        <fullName evidence="5">Bifunctional protein PutA</fullName>
    </recommendedName>
    <domain>
        <recommendedName>
            <fullName evidence="5">Proline dehydrogenase</fullName>
            <ecNumber evidence="5">1.5.5.2</ecNumber>
        </recommendedName>
        <alternativeName>
            <fullName evidence="5">Proline oxidase</fullName>
        </alternativeName>
    </domain>
    <domain>
        <recommendedName>
            <fullName evidence="5">Delta-1-pyrroline-5-carboxylate dehydrogenase</fullName>
            <shortName evidence="5">P5C dehydrogenase</shortName>
            <ecNumber evidence="5">1.2.1.88</ecNumber>
        </recommendedName>
        <alternativeName>
            <fullName evidence="5">L-glutamate gamma-semialdehyde dehydrogenase</fullName>
        </alternativeName>
    </domain>
</protein>
<dbReference type="PANTHER" id="PTHR42862">
    <property type="entry name" value="DELTA-1-PYRROLINE-5-CARBOXYLATE DEHYDROGENASE 1, ISOFORM A-RELATED"/>
    <property type="match status" value="1"/>
</dbReference>
<comment type="catalytic activity">
    <reaction evidence="5">
        <text>L-proline + a quinone = (S)-1-pyrroline-5-carboxylate + a quinol + H(+)</text>
        <dbReference type="Rhea" id="RHEA:23784"/>
        <dbReference type="ChEBI" id="CHEBI:15378"/>
        <dbReference type="ChEBI" id="CHEBI:17388"/>
        <dbReference type="ChEBI" id="CHEBI:24646"/>
        <dbReference type="ChEBI" id="CHEBI:60039"/>
        <dbReference type="ChEBI" id="CHEBI:132124"/>
        <dbReference type="EC" id="1.5.5.2"/>
    </reaction>
</comment>
<dbReference type="Gene3D" id="3.40.309.10">
    <property type="entry name" value="Aldehyde Dehydrogenase, Chain A, domain 2"/>
    <property type="match status" value="1"/>
</dbReference>
<evidence type="ECO:0000256" key="2">
    <source>
        <dbReference type="ARBA" id="ARBA00023002"/>
    </source>
</evidence>
<name>A0A2S3V417_9HYPH</name>
<dbReference type="InterPro" id="IPR024082">
    <property type="entry name" value="PRODH_PutA_dom_II"/>
</dbReference>
<dbReference type="InterPro" id="IPR024089">
    <property type="entry name" value="PRODH_PutA_dom_I/II"/>
</dbReference>
<dbReference type="Proteomes" id="UP000236959">
    <property type="component" value="Unassembled WGS sequence"/>
</dbReference>
<sequence length="1047" mass="112906">MISAAAPVTPIENADLMPFRAAYAPDDRTLIEALLHEAAGDPVVEKLIDQRARGYIQDMRSVQVGLGGVEDFMREFGLTTREGLAMMVLAEALLRVPDAVTADKLIEDKLAAARFDDPSSGHKSDTWLVSASSWALGITSRLLHPGDTPQSVLSSLVKRMGMPTVRLATRKAMHLLGHQFVLGETIQKALDRARTQEAKGYRYSYDMLGEGARTAADAERYFQSYAKAIEAIGKAAGDKPLPDRPGISVKLSALHPRYQAVQGERVRDELLPKLRELARMARDRDLNFTIDAEEADRLEISLDVIAALLDDPVTKDWEGFGLAVQAYQKRSPEVIDWLVDAARKTGRRMMVRLVKGAYWDTEIKHAQENGADGYPVFSRKAATDLAYLCCAKRMLAARDVLYPQFATHNALTVAQIIELSGNSAQGYEFQRLHGMGESLYKSVCERDGFPCRIYAPVGGHKDLLAYLVRRLLENGANSSFVTIVGDASVPVRDLLKRPAKILENGDHAINRSIPLPGDLYGESRRNSKGLEFGCSAERNALVTGMAAFTAPFTEAGPLGAGLSASGDAHPVFAPMDGSTKVGTVRFADVETARKAVDVALKGFETWSRRPVNERAAALDRLGDLLEENRDRLMAILAMEGGKCLTDGIAEIREAVDFCRYYAGEARKLFGEGHLMPGPTGEENRHRHRGRGVFVCISPWNFPLAIFLGQVSAALVAGNAVVAKPAEQTPLIAFETAKLMHMAGIPEDAFLLVPGEGDIGAALTSHPAVAGVAFTGSTETAWAINRTLAAKNGPIVPLIAETGGINAMLVDATALPEQVCDDVMMSAFRSAGQRCSALRLLYVQEDVADPLLRMLEGAAKELKLDDPRLPSTDIGPVIDEEARDAIVAHIDDMRESQTLRYAGETPSRPLANGSWVAPHIIELDTSSALTREVFGPVLHVVRYKAKDIDKVLDQIAATGYGLTLGVHSRIDATVKKVVDRLSVGNVYVNRNTIGAVVGTQPFGGSGLSGTGPKAGGPAYLTRFALEQVVSINTAAAGGNASLVAASDD</sequence>
<evidence type="ECO:0000256" key="6">
    <source>
        <dbReference type="PIRSR" id="PIRSR000197-1"/>
    </source>
</evidence>
<dbReference type="Pfam" id="PF14850">
    <property type="entry name" value="Pro_dh-DNA_bdg"/>
    <property type="match status" value="1"/>
</dbReference>
<dbReference type="SUPFAM" id="SSF51730">
    <property type="entry name" value="FAD-linked oxidoreductase"/>
    <property type="match status" value="1"/>
</dbReference>
<evidence type="ECO:0000256" key="3">
    <source>
        <dbReference type="ARBA" id="ARBA00023027"/>
    </source>
</evidence>
<dbReference type="InterPro" id="IPR016162">
    <property type="entry name" value="Ald_DH_N"/>
</dbReference>
<dbReference type="RefSeq" id="WP_103220988.1">
    <property type="nucleotide sequence ID" value="NZ_PPCN01000001.1"/>
</dbReference>
<keyword evidence="5" id="KW-0678">Repressor</keyword>
<dbReference type="NCBIfam" id="NF008869">
    <property type="entry name" value="PRK11904.1"/>
    <property type="match status" value="1"/>
</dbReference>
<evidence type="ECO:0000256" key="1">
    <source>
        <dbReference type="ARBA" id="ARBA00004786"/>
    </source>
</evidence>
<dbReference type="PIRSF" id="PIRSF000197">
    <property type="entry name" value="Bifunct_PutA"/>
    <property type="match status" value="1"/>
</dbReference>
<dbReference type="InterPro" id="IPR005933">
    <property type="entry name" value="PutA_C"/>
</dbReference>
<comment type="catalytic activity">
    <reaction evidence="4 5">
        <text>L-glutamate 5-semialdehyde + NAD(+) + H2O = L-glutamate + NADH + 2 H(+)</text>
        <dbReference type="Rhea" id="RHEA:30235"/>
        <dbReference type="ChEBI" id="CHEBI:15377"/>
        <dbReference type="ChEBI" id="CHEBI:15378"/>
        <dbReference type="ChEBI" id="CHEBI:29985"/>
        <dbReference type="ChEBI" id="CHEBI:57540"/>
        <dbReference type="ChEBI" id="CHEBI:57945"/>
        <dbReference type="ChEBI" id="CHEBI:58066"/>
        <dbReference type="EC" id="1.2.1.88"/>
    </reaction>
</comment>
<dbReference type="GO" id="GO:0009898">
    <property type="term" value="C:cytoplasmic side of plasma membrane"/>
    <property type="evidence" value="ECO:0007669"/>
    <property type="project" value="TreeGrafter"/>
</dbReference>
<dbReference type="FunFam" id="3.40.309.10:FF:000005">
    <property type="entry name" value="1-pyrroline-5-carboxylate dehydrogenase 1"/>
    <property type="match status" value="1"/>
</dbReference>
<dbReference type="EC" id="1.5.5.2" evidence="5"/>
<dbReference type="PROSITE" id="PS00070">
    <property type="entry name" value="ALDEHYDE_DEHYDR_CYS"/>
    <property type="match status" value="1"/>
</dbReference>
<dbReference type="Pfam" id="PF00171">
    <property type="entry name" value="Aldedh"/>
    <property type="match status" value="1"/>
</dbReference>
<dbReference type="AlphaFoldDB" id="A0A2S3V417"/>
<feature type="active site" evidence="6">
    <location>
        <position position="800"/>
    </location>
</feature>
<dbReference type="GO" id="GO:0004657">
    <property type="term" value="F:proline dehydrogenase activity"/>
    <property type="evidence" value="ECO:0007669"/>
    <property type="project" value="UniProtKB-UniRule"/>
</dbReference>
<dbReference type="InterPro" id="IPR002872">
    <property type="entry name" value="Proline_DH_dom"/>
</dbReference>
<keyword evidence="5" id="KW-0274">FAD</keyword>
<organism evidence="10 11">
    <name type="scientific">Roseibium marinum</name>
    <dbReference type="NCBI Taxonomy" id="281252"/>
    <lineage>
        <taxon>Bacteria</taxon>
        <taxon>Pseudomonadati</taxon>
        <taxon>Pseudomonadota</taxon>
        <taxon>Alphaproteobacteria</taxon>
        <taxon>Hyphomicrobiales</taxon>
        <taxon>Stappiaceae</taxon>
        <taxon>Roseibium</taxon>
    </lineage>
</organism>
<feature type="domain" description="Aldehyde dehydrogenase" evidence="7">
    <location>
        <begin position="567"/>
        <end position="1023"/>
    </location>
</feature>
<dbReference type="GO" id="GO:0003700">
    <property type="term" value="F:DNA-binding transcription factor activity"/>
    <property type="evidence" value="ECO:0007669"/>
    <property type="project" value="InterPro"/>
</dbReference>
<evidence type="ECO:0000259" key="9">
    <source>
        <dbReference type="Pfam" id="PF14850"/>
    </source>
</evidence>
<evidence type="ECO:0000259" key="8">
    <source>
        <dbReference type="Pfam" id="PF01619"/>
    </source>
</evidence>
<dbReference type="EC" id="1.2.1.88" evidence="5"/>
<dbReference type="EMBL" id="PPCN01000001">
    <property type="protein sequence ID" value="POF34409.1"/>
    <property type="molecule type" value="Genomic_DNA"/>
</dbReference>
<feature type="domain" description="Proline dehydrogenase" evidence="8">
    <location>
        <begin position="189"/>
        <end position="481"/>
    </location>
</feature>
<keyword evidence="3 5" id="KW-0520">NAD</keyword>
<dbReference type="NCBIfam" id="TIGR01238">
    <property type="entry name" value="D1pyr5carbox3"/>
    <property type="match status" value="1"/>
</dbReference>
<evidence type="ECO:0000313" key="10">
    <source>
        <dbReference type="EMBL" id="POF34409.1"/>
    </source>
</evidence>
<dbReference type="Gene3D" id="3.20.20.220">
    <property type="match status" value="1"/>
</dbReference>
<reference evidence="10 11" key="1">
    <citation type="submission" date="2018-01" db="EMBL/GenBank/DDBJ databases">
        <title>Genomic Encyclopedia of Archaeal and Bacterial Type Strains, Phase II (KMG-II): from individual species to whole genera.</title>
        <authorList>
            <person name="Goeker M."/>
        </authorList>
    </citation>
    <scope>NUCLEOTIDE SEQUENCE [LARGE SCALE GENOMIC DNA]</scope>
    <source>
        <strain evidence="10 11">DSM 17023</strain>
    </source>
</reference>
<dbReference type="GO" id="GO:0003677">
    <property type="term" value="F:DNA binding"/>
    <property type="evidence" value="ECO:0007669"/>
    <property type="project" value="UniProtKB-KW"/>
</dbReference>
<comment type="caution">
    <text evidence="10">The sequence shown here is derived from an EMBL/GenBank/DDBJ whole genome shotgun (WGS) entry which is preliminary data.</text>
</comment>
<keyword evidence="11" id="KW-1185">Reference proteome</keyword>
<keyword evidence="5" id="KW-0238">DNA-binding</keyword>
<dbReference type="UniPathway" id="UPA00261">
    <property type="reaction ID" value="UER00373"/>
</dbReference>
<keyword evidence="5" id="KW-0285">Flavoprotein</keyword>
<accession>A0A2S3V417</accession>
<dbReference type="InterPro" id="IPR016161">
    <property type="entry name" value="Ald_DH/histidinol_DH"/>
</dbReference>
<evidence type="ECO:0000313" key="11">
    <source>
        <dbReference type="Proteomes" id="UP000236959"/>
    </source>
</evidence>
<dbReference type="InterPro" id="IPR016163">
    <property type="entry name" value="Ald_DH_C"/>
</dbReference>
<dbReference type="SUPFAM" id="SSF53720">
    <property type="entry name" value="ALDH-like"/>
    <property type="match status" value="1"/>
</dbReference>
<dbReference type="OrthoDB" id="9812625at2"/>
<dbReference type="InterPro" id="IPR016160">
    <property type="entry name" value="Ald_DH_CS_CYS"/>
</dbReference>
<feature type="domain" description="Proline dehydrogenase PutA" evidence="9">
    <location>
        <begin position="69"/>
        <end position="180"/>
    </location>
</feature>
<dbReference type="PANTHER" id="PTHR42862:SF1">
    <property type="entry name" value="DELTA-1-PYRROLINE-5-CARBOXYLATE DEHYDROGENASE 2, ISOFORM A-RELATED"/>
    <property type="match status" value="1"/>
</dbReference>
<dbReference type="GO" id="GO:0010133">
    <property type="term" value="P:L-proline catabolic process to L-glutamate"/>
    <property type="evidence" value="ECO:0007669"/>
    <property type="project" value="UniProtKB-UniRule"/>
</dbReference>
<dbReference type="InterPro" id="IPR015590">
    <property type="entry name" value="Aldehyde_DH_dom"/>
</dbReference>
<dbReference type="Pfam" id="PF01619">
    <property type="entry name" value="Pro_dh"/>
    <property type="match status" value="1"/>
</dbReference>
<evidence type="ECO:0000256" key="4">
    <source>
        <dbReference type="ARBA" id="ARBA00048142"/>
    </source>
</evidence>
<dbReference type="Gene3D" id="1.20.5.460">
    <property type="entry name" value="Single helix bin"/>
    <property type="match status" value="1"/>
</dbReference>
<dbReference type="SUPFAM" id="SSF81935">
    <property type="entry name" value="N-terminal domain of bifunctional PutA protein"/>
    <property type="match status" value="1"/>
</dbReference>
<dbReference type="InterPro" id="IPR050485">
    <property type="entry name" value="Proline_metab_enzyme"/>
</dbReference>
<comment type="pathway">
    <text evidence="5">Amino-acid degradation; L-proline degradation into L-glutamate; L-glutamate from L-proline: step 1/2.</text>
</comment>